<reference evidence="1" key="1">
    <citation type="journal article" date="2023" name="PLoS Negl. Trop. Dis.">
        <title>A genome sequence for Biomphalaria pfeifferi, the major vector snail for the human-infecting parasite Schistosoma mansoni.</title>
        <authorList>
            <person name="Bu L."/>
            <person name="Lu L."/>
            <person name="Laidemitt M.R."/>
            <person name="Zhang S.M."/>
            <person name="Mutuku M."/>
            <person name="Mkoji G."/>
            <person name="Steinauer M."/>
            <person name="Loker E.S."/>
        </authorList>
    </citation>
    <scope>NUCLEOTIDE SEQUENCE</scope>
    <source>
        <strain evidence="1">KasaAsao</strain>
    </source>
</reference>
<dbReference type="EMBL" id="JASAOG010000042">
    <property type="protein sequence ID" value="KAK0059346.1"/>
    <property type="molecule type" value="Genomic_DNA"/>
</dbReference>
<gene>
    <name evidence="1" type="ORF">Bpfe_011115</name>
</gene>
<accession>A0AAD8FDE2</accession>
<evidence type="ECO:0000313" key="2">
    <source>
        <dbReference type="Proteomes" id="UP001233172"/>
    </source>
</evidence>
<feature type="non-terminal residue" evidence="1">
    <location>
        <position position="58"/>
    </location>
</feature>
<sequence length="58" mass="6485">SVFEVKASDVTEDDLQLRVTPKQESFTWTQNSDILINATETILISETVEAGYLLQPSI</sequence>
<reference evidence="1" key="2">
    <citation type="submission" date="2023-04" db="EMBL/GenBank/DDBJ databases">
        <authorList>
            <person name="Bu L."/>
            <person name="Lu L."/>
            <person name="Laidemitt M.R."/>
            <person name="Zhang S.M."/>
            <person name="Mutuku M."/>
            <person name="Mkoji G."/>
            <person name="Steinauer M."/>
            <person name="Loker E.S."/>
        </authorList>
    </citation>
    <scope>NUCLEOTIDE SEQUENCE</scope>
    <source>
        <strain evidence="1">KasaAsao</strain>
        <tissue evidence="1">Whole Snail</tissue>
    </source>
</reference>
<evidence type="ECO:0000313" key="1">
    <source>
        <dbReference type="EMBL" id="KAK0059346.1"/>
    </source>
</evidence>
<dbReference type="AlphaFoldDB" id="A0AAD8FDE2"/>
<keyword evidence="2" id="KW-1185">Reference proteome</keyword>
<organism evidence="1 2">
    <name type="scientific">Biomphalaria pfeifferi</name>
    <name type="common">Bloodfluke planorb</name>
    <name type="synonym">Freshwater snail</name>
    <dbReference type="NCBI Taxonomy" id="112525"/>
    <lineage>
        <taxon>Eukaryota</taxon>
        <taxon>Metazoa</taxon>
        <taxon>Spiralia</taxon>
        <taxon>Lophotrochozoa</taxon>
        <taxon>Mollusca</taxon>
        <taxon>Gastropoda</taxon>
        <taxon>Heterobranchia</taxon>
        <taxon>Euthyneura</taxon>
        <taxon>Panpulmonata</taxon>
        <taxon>Hygrophila</taxon>
        <taxon>Lymnaeoidea</taxon>
        <taxon>Planorbidae</taxon>
        <taxon>Biomphalaria</taxon>
    </lineage>
</organism>
<feature type="non-terminal residue" evidence="1">
    <location>
        <position position="1"/>
    </location>
</feature>
<proteinExistence type="predicted"/>
<dbReference type="Proteomes" id="UP001233172">
    <property type="component" value="Unassembled WGS sequence"/>
</dbReference>
<name>A0AAD8FDE2_BIOPF</name>
<comment type="caution">
    <text evidence="1">The sequence shown here is derived from an EMBL/GenBank/DDBJ whole genome shotgun (WGS) entry which is preliminary data.</text>
</comment>
<protein>
    <submittedName>
        <fullName evidence="1">Uncharacterized protein</fullName>
    </submittedName>
</protein>